<keyword evidence="1" id="KW-0812">Transmembrane</keyword>
<reference evidence="2" key="1">
    <citation type="submission" date="2022-10" db="EMBL/GenBank/DDBJ databases">
        <title>The complete genomes of actinobacterial strains from the NBC collection.</title>
        <authorList>
            <person name="Joergensen T.S."/>
            <person name="Alvarez Arevalo M."/>
            <person name="Sterndorff E.B."/>
            <person name="Faurdal D."/>
            <person name="Vuksanovic O."/>
            <person name="Mourched A.-S."/>
            <person name="Charusanti P."/>
            <person name="Shaw S."/>
            <person name="Blin K."/>
            <person name="Weber T."/>
        </authorList>
    </citation>
    <scope>NUCLEOTIDE SEQUENCE</scope>
    <source>
        <strain evidence="2">NBC_00222</strain>
    </source>
</reference>
<keyword evidence="1" id="KW-1133">Transmembrane helix</keyword>
<evidence type="ECO:0000256" key="1">
    <source>
        <dbReference type="SAM" id="Phobius"/>
    </source>
</evidence>
<accession>A0ABZ1TSC1</accession>
<dbReference type="EMBL" id="CP108110">
    <property type="protein sequence ID" value="WUQ81608.1"/>
    <property type="molecule type" value="Genomic_DNA"/>
</dbReference>
<dbReference type="Proteomes" id="UP001432222">
    <property type="component" value="Chromosome"/>
</dbReference>
<dbReference type="RefSeq" id="WP_328952684.1">
    <property type="nucleotide sequence ID" value="NZ_CP108110.1"/>
</dbReference>
<feature type="transmembrane region" description="Helical" evidence="1">
    <location>
        <begin position="126"/>
        <end position="147"/>
    </location>
</feature>
<sequence>MAHGLFLLAGLATTVLGFSWFVDANDEASAYRTAPVCGTAAHAPGTDCVRHETGKVTERHTSYVGEDTVYTLTVARGTGSGHRYTVDSDLYHATKVGADVDLTVYRGAVAEVSHGGERTPNSGTAWTASLEVALLVGLGVALTIIGLTWTRFIARVAPFAFAMGGFTAVTAFAGSLTLVPSQLPLAATLALPVLGWLGMTLVPTVIVRSD</sequence>
<feature type="transmembrane region" description="Helical" evidence="1">
    <location>
        <begin position="159"/>
        <end position="179"/>
    </location>
</feature>
<gene>
    <name evidence="2" type="ORF">OHA16_00695</name>
</gene>
<evidence type="ECO:0000313" key="2">
    <source>
        <dbReference type="EMBL" id="WUQ81608.1"/>
    </source>
</evidence>
<protein>
    <recommendedName>
        <fullName evidence="4">DUF3592 domain-containing protein</fullName>
    </recommendedName>
</protein>
<proteinExistence type="predicted"/>
<keyword evidence="1" id="KW-0472">Membrane</keyword>
<keyword evidence="3" id="KW-1185">Reference proteome</keyword>
<evidence type="ECO:0008006" key="4">
    <source>
        <dbReference type="Google" id="ProtNLM"/>
    </source>
</evidence>
<name>A0ABZ1TSC1_9ACTN</name>
<feature type="transmembrane region" description="Helical" evidence="1">
    <location>
        <begin position="185"/>
        <end position="207"/>
    </location>
</feature>
<organism evidence="2 3">
    <name type="scientific">Kitasatospora purpeofusca</name>
    <dbReference type="NCBI Taxonomy" id="67352"/>
    <lineage>
        <taxon>Bacteria</taxon>
        <taxon>Bacillati</taxon>
        <taxon>Actinomycetota</taxon>
        <taxon>Actinomycetes</taxon>
        <taxon>Kitasatosporales</taxon>
        <taxon>Streptomycetaceae</taxon>
        <taxon>Kitasatospora</taxon>
    </lineage>
</organism>
<evidence type="ECO:0000313" key="3">
    <source>
        <dbReference type="Proteomes" id="UP001432222"/>
    </source>
</evidence>